<reference evidence="2" key="1">
    <citation type="submission" date="2017-05" db="EMBL/GenBank/DDBJ databases">
        <authorList>
            <person name="Barney B.M."/>
        </authorList>
    </citation>
    <scope>NUCLEOTIDE SEQUENCE [LARGE SCALE GENOMIC DNA]</scope>
    <source>
        <strain evidence="2">PSBB022</strain>
    </source>
</reference>
<dbReference type="RefSeq" id="WP_094985509.1">
    <property type="nucleotide sequence ID" value="NZ_NHNI01000002.1"/>
</dbReference>
<gene>
    <name evidence="1" type="ORF">CBP51_14680</name>
</gene>
<dbReference type="Proteomes" id="UP000216101">
    <property type="component" value="Unassembled WGS sequence"/>
</dbReference>
<dbReference type="EMBL" id="NHNI01000002">
    <property type="protein sequence ID" value="OZY84447.1"/>
    <property type="molecule type" value="Genomic_DNA"/>
</dbReference>
<dbReference type="AlphaFoldDB" id="A0A266Q3I8"/>
<evidence type="ECO:0008006" key="3">
    <source>
        <dbReference type="Google" id="ProtNLM"/>
    </source>
</evidence>
<evidence type="ECO:0000313" key="1">
    <source>
        <dbReference type="EMBL" id="OZY84447.1"/>
    </source>
</evidence>
<comment type="caution">
    <text evidence="1">The sequence shown here is derived from an EMBL/GenBank/DDBJ whole genome shotgun (WGS) entry which is preliminary data.</text>
</comment>
<proteinExistence type="predicted"/>
<keyword evidence="2" id="KW-1185">Reference proteome</keyword>
<dbReference type="InterPro" id="IPR024530">
    <property type="entry name" value="QSregVF_b"/>
</dbReference>
<dbReference type="STRING" id="1209072.GCA_000766945_02159"/>
<sequence length="73" mass="8471">MDEFPFDPQLLKELVTTPMPYGKYAGHVIADIPEHYLMWMAREDMPKGKLGQLLGLMYEIRLNGLEPLLKPLR</sequence>
<organism evidence="1 2">
    <name type="scientific">Cellvibrio mixtus</name>
    <dbReference type="NCBI Taxonomy" id="39650"/>
    <lineage>
        <taxon>Bacteria</taxon>
        <taxon>Pseudomonadati</taxon>
        <taxon>Pseudomonadota</taxon>
        <taxon>Gammaproteobacteria</taxon>
        <taxon>Cellvibrionales</taxon>
        <taxon>Cellvibrionaceae</taxon>
        <taxon>Cellvibrio</taxon>
    </lineage>
</organism>
<dbReference type="Pfam" id="PF12843">
    <property type="entry name" value="QSregVF_b"/>
    <property type="match status" value="1"/>
</dbReference>
<accession>A0A266Q3I8</accession>
<name>A0A266Q3I8_9GAMM</name>
<evidence type="ECO:0000313" key="2">
    <source>
        <dbReference type="Proteomes" id="UP000216101"/>
    </source>
</evidence>
<protein>
    <recommendedName>
        <fullName evidence="3">Cytoplasmic protein</fullName>
    </recommendedName>
</protein>